<evidence type="ECO:0000313" key="3">
    <source>
        <dbReference type="EMBL" id="NRT58034.1"/>
    </source>
</evidence>
<dbReference type="SUPFAM" id="SSF53300">
    <property type="entry name" value="vWA-like"/>
    <property type="match status" value="1"/>
</dbReference>
<dbReference type="RefSeq" id="WP_173807063.1">
    <property type="nucleotide sequence ID" value="NZ_JABSNM010000022.1"/>
</dbReference>
<keyword evidence="4" id="KW-1185">Reference proteome</keyword>
<dbReference type="InterPro" id="IPR025154">
    <property type="entry name" value="Put_metallopeptidase_dom"/>
</dbReference>
<dbReference type="PANTHER" id="PTHR38730:SF1">
    <property type="entry name" value="SLL7028 PROTEIN"/>
    <property type="match status" value="1"/>
</dbReference>
<protein>
    <submittedName>
        <fullName evidence="3">Metal-dependent peptidase</fullName>
    </submittedName>
</protein>
<evidence type="ECO:0000259" key="1">
    <source>
        <dbReference type="Pfam" id="PF09967"/>
    </source>
</evidence>
<dbReference type="InterPro" id="IPR018698">
    <property type="entry name" value="VWA-like_dom"/>
</dbReference>
<dbReference type="Proteomes" id="UP001516061">
    <property type="component" value="Unassembled WGS sequence"/>
</dbReference>
<evidence type="ECO:0000313" key="4">
    <source>
        <dbReference type="Proteomes" id="UP001516061"/>
    </source>
</evidence>
<dbReference type="EMBL" id="JABSNM010000022">
    <property type="protein sequence ID" value="NRT58034.1"/>
    <property type="molecule type" value="Genomic_DNA"/>
</dbReference>
<feature type="domain" description="VWA-like" evidence="1">
    <location>
        <begin position="264"/>
        <end position="388"/>
    </location>
</feature>
<proteinExistence type="predicted"/>
<dbReference type="Pfam" id="PF09967">
    <property type="entry name" value="DUF2201"/>
    <property type="match status" value="1"/>
</dbReference>
<dbReference type="PANTHER" id="PTHR38730">
    <property type="entry name" value="SLL7028 PROTEIN"/>
    <property type="match status" value="1"/>
</dbReference>
<evidence type="ECO:0000259" key="2">
    <source>
        <dbReference type="Pfam" id="PF13203"/>
    </source>
</evidence>
<sequence>MKPIPCGSTPDPALTELDDAGRRRWLQQLEQDRSRFLLRHPFTASLTLHLAVELVLDPRLPTAATDGRRIYFNPNFLATLDAAQRLFVMAHEVWHCVAGHLGRQQNRQAWRWNLAIDHEVNWLLVQDGFKLPPGAVLFPSLRGRSAEQVYSALLDRSTRDLPTSFDLHELPKGLGEPMDELLRAQWQQRLRDALKQNRHQGDLPDGLAQLLDLPPATARLPWRVVLRDFVLGRQARRRGWERPSRRHWHRGLWLPDLRPDGLRLMLALDTSGSTRRLLPLFMAEITELMSVDHALELTLVECDTRIRRARTFRSGEDLSALASMHLRGGGGTDLRPPFDLAAQDPPDALIFLTDGKGRAPQKSPPYPVMWVLPELAAAPVEWGETLTLYKEST</sequence>
<feature type="domain" description="Putative metallopeptidase" evidence="2">
    <location>
        <begin position="28"/>
        <end position="256"/>
    </location>
</feature>
<dbReference type="InterPro" id="IPR036465">
    <property type="entry name" value="vWFA_dom_sf"/>
</dbReference>
<accession>A0ABX2G7L0</accession>
<comment type="caution">
    <text evidence="3">The sequence shown here is derived from an EMBL/GenBank/DDBJ whole genome shotgun (WGS) entry which is preliminary data.</text>
</comment>
<organism evidence="3 4">
    <name type="scientific">Sphaerotilus uruguayifluvii</name>
    <dbReference type="NCBI Taxonomy" id="2735897"/>
    <lineage>
        <taxon>Bacteria</taxon>
        <taxon>Pseudomonadati</taxon>
        <taxon>Pseudomonadota</taxon>
        <taxon>Betaproteobacteria</taxon>
        <taxon>Burkholderiales</taxon>
        <taxon>Sphaerotilaceae</taxon>
        <taxon>Sphaerotilus</taxon>
    </lineage>
</organism>
<name>A0ABX2G7L0_9BURK</name>
<gene>
    <name evidence="3" type="ORF">HNQ01_003800</name>
</gene>
<dbReference type="Pfam" id="PF13203">
    <property type="entry name" value="DUF2201_N"/>
    <property type="match status" value="1"/>
</dbReference>
<reference evidence="3 4" key="1">
    <citation type="submission" date="2020-05" db="EMBL/GenBank/DDBJ databases">
        <title>Genomic Encyclopedia of Type Strains, Phase IV (KMG-V): Genome sequencing to study the core and pangenomes of soil and plant-associated prokaryotes.</title>
        <authorList>
            <person name="Whitman W."/>
        </authorList>
    </citation>
    <scope>NUCLEOTIDE SEQUENCE [LARGE SCALE GENOMIC DNA]</scope>
    <source>
        <strain evidence="3 4">C29</strain>
    </source>
</reference>